<dbReference type="Proteomes" id="UP000733379">
    <property type="component" value="Unassembled WGS sequence"/>
</dbReference>
<organism evidence="2 3">
    <name type="scientific">Nocardia albiluteola</name>
    <dbReference type="NCBI Taxonomy" id="2842303"/>
    <lineage>
        <taxon>Bacteria</taxon>
        <taxon>Bacillati</taxon>
        <taxon>Actinomycetota</taxon>
        <taxon>Actinomycetes</taxon>
        <taxon>Mycobacteriales</taxon>
        <taxon>Nocardiaceae</taxon>
        <taxon>Nocardia</taxon>
    </lineage>
</organism>
<dbReference type="PROSITE" id="PS50043">
    <property type="entry name" value="HTH_LUXR_2"/>
    <property type="match status" value="1"/>
</dbReference>
<accession>A0ABS6BAH1</accession>
<dbReference type="RefSeq" id="WP_215923377.1">
    <property type="nucleotide sequence ID" value="NZ_JAHKNI010000020.1"/>
</dbReference>
<sequence>MASLSADMPNTMPADITSFVGRRQDIAAVRQLIRVTRLVTLTGIGGVGKTRLALRVARGVQHTFPEGVCFVELASLKDPALLAHTVIDALGIEEQSARKPMTVLCDYLSQRRMLVVLDNCEHLVEAAANLADGMLRAASGVRILATSRQPLRISGERIYPVAPLPAPDPDDPVELGTGIQFPAAALFADRAAAVIPEFTLTEDNSAAVVRLCHRLEGIPLAIELASVKLRALTVDELVNRLDDRFQFLQEGSRDLPQRQQTLTALIDWSHDLCTPAEQALWARASVFAGGFGIDALEAVCTDDTLPERDIVDTVAGLVDKSLFIREEQGQRIRFRMLETVRTYGQARLTASGDESSLRRRHRDWYLNLMETAGEQWVGPRQREWASLLRAEHANLRRALEYCLSQPGEARVGLRMAAVFWFWFAMGYMIEGRLWLDRALMLDTEPSRERAWALATDAYIAVFQGDEAAATALSEQAYDLAVRLDDPAVMAYAKHMLGVRLFLHTDLSGAIPLFVEARELYTHTDVAAQYQDNLQLDFATACILLGQLDRAAELVDGLLERCTAAGEHWELSWALWQRGWLELIHGELDRAEADLCEALRICRFFHDTLGIAFQLDALACTTMATGDAERAATLFGGTETVWRTLGFPLIGSIHLLAYRDRFKDMARRKIGNAEFDAAFERGSALTTEETLALALREHTKPVPETLRPAASLLTRRQREVADMVAAGLSNKEIAKRLFISQRTAEHHVESILTKLDFNTRTQIAGWVMEQPADPR</sequence>
<dbReference type="Gene3D" id="1.10.10.10">
    <property type="entry name" value="Winged helix-like DNA-binding domain superfamily/Winged helix DNA-binding domain"/>
    <property type="match status" value="1"/>
</dbReference>
<dbReference type="EMBL" id="JAHKNI010000020">
    <property type="protein sequence ID" value="MBU3067292.1"/>
    <property type="molecule type" value="Genomic_DNA"/>
</dbReference>
<dbReference type="InterPro" id="IPR058852">
    <property type="entry name" value="HTH_77"/>
</dbReference>
<protein>
    <submittedName>
        <fullName evidence="2">LuxR C-terminal-related transcriptional regulator</fullName>
    </submittedName>
</protein>
<dbReference type="PANTHER" id="PTHR47691">
    <property type="entry name" value="REGULATOR-RELATED"/>
    <property type="match status" value="1"/>
</dbReference>
<evidence type="ECO:0000313" key="2">
    <source>
        <dbReference type="EMBL" id="MBU3067292.1"/>
    </source>
</evidence>
<dbReference type="PRINTS" id="PR00038">
    <property type="entry name" value="HTHLUXR"/>
</dbReference>
<dbReference type="SUPFAM" id="SSF46894">
    <property type="entry name" value="C-terminal effector domain of the bipartite response regulators"/>
    <property type="match status" value="1"/>
</dbReference>
<dbReference type="CDD" id="cd06170">
    <property type="entry name" value="LuxR_C_like"/>
    <property type="match status" value="1"/>
</dbReference>
<dbReference type="InterPro" id="IPR016032">
    <property type="entry name" value="Sig_transdc_resp-reg_C-effctor"/>
</dbReference>
<dbReference type="Gene3D" id="3.40.50.300">
    <property type="entry name" value="P-loop containing nucleotide triphosphate hydrolases"/>
    <property type="match status" value="1"/>
</dbReference>
<dbReference type="InterPro" id="IPR036388">
    <property type="entry name" value="WH-like_DNA-bd_sf"/>
</dbReference>
<dbReference type="Pfam" id="PF13401">
    <property type="entry name" value="AAA_22"/>
    <property type="match status" value="1"/>
</dbReference>
<dbReference type="Gene3D" id="1.25.40.10">
    <property type="entry name" value="Tetratricopeptide repeat domain"/>
    <property type="match status" value="1"/>
</dbReference>
<reference evidence="2 3" key="1">
    <citation type="submission" date="2021-06" db="EMBL/GenBank/DDBJ databases">
        <title>Actinomycetes sequencing.</title>
        <authorList>
            <person name="Shan Q."/>
        </authorList>
    </citation>
    <scope>NUCLEOTIDE SEQUENCE [LARGE SCALE GENOMIC DNA]</scope>
    <source>
        <strain evidence="2 3">NEAU-G5</strain>
    </source>
</reference>
<dbReference type="InterPro" id="IPR000792">
    <property type="entry name" value="Tscrpt_reg_LuxR_C"/>
</dbReference>
<evidence type="ECO:0000259" key="1">
    <source>
        <dbReference type="PROSITE" id="PS50043"/>
    </source>
</evidence>
<dbReference type="SUPFAM" id="SSF48452">
    <property type="entry name" value="TPR-like"/>
    <property type="match status" value="1"/>
</dbReference>
<dbReference type="Pfam" id="PF25872">
    <property type="entry name" value="HTH_77"/>
    <property type="match status" value="1"/>
</dbReference>
<dbReference type="SMART" id="SM00421">
    <property type="entry name" value="HTH_LUXR"/>
    <property type="match status" value="1"/>
</dbReference>
<dbReference type="PANTHER" id="PTHR47691:SF3">
    <property type="entry name" value="HTH-TYPE TRANSCRIPTIONAL REGULATOR RV0890C-RELATED"/>
    <property type="match status" value="1"/>
</dbReference>
<keyword evidence="3" id="KW-1185">Reference proteome</keyword>
<name>A0ABS6BAH1_9NOCA</name>
<comment type="caution">
    <text evidence="2">The sequence shown here is derived from an EMBL/GenBank/DDBJ whole genome shotgun (WGS) entry which is preliminary data.</text>
</comment>
<dbReference type="Pfam" id="PF00196">
    <property type="entry name" value="GerE"/>
    <property type="match status" value="1"/>
</dbReference>
<evidence type="ECO:0000313" key="3">
    <source>
        <dbReference type="Proteomes" id="UP000733379"/>
    </source>
</evidence>
<dbReference type="SUPFAM" id="SSF52540">
    <property type="entry name" value="P-loop containing nucleoside triphosphate hydrolases"/>
    <property type="match status" value="1"/>
</dbReference>
<feature type="domain" description="HTH luxR-type" evidence="1">
    <location>
        <begin position="705"/>
        <end position="770"/>
    </location>
</feature>
<gene>
    <name evidence="2" type="ORF">KO481_37950</name>
</gene>
<dbReference type="InterPro" id="IPR027417">
    <property type="entry name" value="P-loop_NTPase"/>
</dbReference>
<dbReference type="PRINTS" id="PR00364">
    <property type="entry name" value="DISEASERSIST"/>
</dbReference>
<dbReference type="InterPro" id="IPR011990">
    <property type="entry name" value="TPR-like_helical_dom_sf"/>
</dbReference>
<dbReference type="InterPro" id="IPR049945">
    <property type="entry name" value="AAA_22"/>
</dbReference>
<proteinExistence type="predicted"/>